<gene>
    <name evidence="4" type="ORF">PEBR_12989</name>
</gene>
<dbReference type="GO" id="GO:0019323">
    <property type="term" value="P:pentose catabolic process"/>
    <property type="evidence" value="ECO:0007669"/>
    <property type="project" value="TreeGrafter"/>
</dbReference>
<dbReference type="Gene3D" id="3.40.225.10">
    <property type="entry name" value="Class II aldolase/adducin N-terminal domain"/>
    <property type="match status" value="1"/>
</dbReference>
<evidence type="ECO:0000256" key="2">
    <source>
        <dbReference type="ARBA" id="ARBA00023239"/>
    </source>
</evidence>
<keyword evidence="1" id="KW-0479">Metal-binding</keyword>
<reference evidence="5" key="1">
    <citation type="submission" date="2015-09" db="EMBL/GenBank/DDBJ databases">
        <authorList>
            <person name="Fill T.P."/>
            <person name="Baretta J.F."/>
            <person name="de Almeida L.G."/>
            <person name="Rocha M."/>
            <person name="de Souza D.H."/>
            <person name="Malavazi I."/>
            <person name="Cerdeira L.T."/>
            <person name="Hong H."/>
            <person name="Samborskyy M."/>
            <person name="de Vasconcelos A.T."/>
            <person name="Leadlay P."/>
            <person name="Rodrigues-Filho E."/>
        </authorList>
    </citation>
    <scope>NUCLEOTIDE SEQUENCE [LARGE SCALE GENOMIC DNA]</scope>
    <source>
        <strain evidence="5">LaBioMMi 136</strain>
    </source>
</reference>
<dbReference type="SUPFAM" id="SSF53639">
    <property type="entry name" value="AraD/HMP-PK domain-like"/>
    <property type="match status" value="1"/>
</dbReference>
<dbReference type="AlphaFoldDB" id="A0A1S9RSW1"/>
<sequence>MGDELVKESLRTLITANHILHHHKVVDAYGHISIRHPLKPDIYIMSQQMAPGIVESPDDLIEYKVLDNLPVDPQAKPGHIERFIHGNIFKRFPQVNCVVHSHSEDVLPFVVSDIPLRAPCHLAGFLGDHVPVFDIAALYEDTDRRTLLVQNDRFGAALAETFSKTSSSPSAVDASPDYDLVLMRRHGFTVVGESIPSTVFRAYYTCSAARILSSAINLRAAVDSSDQAHAASGLTYLTPEMHQDTKVACDFSLSKPWDLWVREVESCPLYRNKA</sequence>
<dbReference type="PANTHER" id="PTHR22789:SF0">
    <property type="entry name" value="3-OXO-TETRONATE 4-PHOSPHATE DECARBOXYLASE-RELATED"/>
    <property type="match status" value="1"/>
</dbReference>
<dbReference type="InterPro" id="IPR050197">
    <property type="entry name" value="Aldolase_class_II_sugar_metab"/>
</dbReference>
<dbReference type="GO" id="GO:0005829">
    <property type="term" value="C:cytosol"/>
    <property type="evidence" value="ECO:0007669"/>
    <property type="project" value="TreeGrafter"/>
</dbReference>
<protein>
    <submittedName>
        <fullName evidence="4">AraD-like aldolase/epimerase</fullName>
    </submittedName>
</protein>
<accession>A0A1S9RSW1</accession>
<dbReference type="Pfam" id="PF00596">
    <property type="entry name" value="Aldolase_II"/>
    <property type="match status" value="1"/>
</dbReference>
<dbReference type="Proteomes" id="UP000190744">
    <property type="component" value="Unassembled WGS sequence"/>
</dbReference>
<evidence type="ECO:0000259" key="3">
    <source>
        <dbReference type="SMART" id="SM01007"/>
    </source>
</evidence>
<dbReference type="GO" id="GO:0016832">
    <property type="term" value="F:aldehyde-lyase activity"/>
    <property type="evidence" value="ECO:0007669"/>
    <property type="project" value="TreeGrafter"/>
</dbReference>
<dbReference type="PANTHER" id="PTHR22789">
    <property type="entry name" value="FUCULOSE PHOSPHATE ALDOLASE"/>
    <property type="match status" value="1"/>
</dbReference>
<evidence type="ECO:0000313" key="4">
    <source>
        <dbReference type="EMBL" id="OOQ88639.1"/>
    </source>
</evidence>
<keyword evidence="2" id="KW-0456">Lyase</keyword>
<dbReference type="InterPro" id="IPR001303">
    <property type="entry name" value="Aldolase_II/adducin_N"/>
</dbReference>
<feature type="domain" description="Class II aldolase/adducin N-terminal" evidence="3">
    <location>
        <begin position="11"/>
        <end position="213"/>
    </location>
</feature>
<dbReference type="GO" id="GO:0046872">
    <property type="term" value="F:metal ion binding"/>
    <property type="evidence" value="ECO:0007669"/>
    <property type="project" value="UniProtKB-KW"/>
</dbReference>
<name>A0A1S9RSW1_PENBI</name>
<dbReference type="EMBL" id="LJBN01000118">
    <property type="protein sequence ID" value="OOQ88639.1"/>
    <property type="molecule type" value="Genomic_DNA"/>
</dbReference>
<comment type="caution">
    <text evidence="4">The sequence shown here is derived from an EMBL/GenBank/DDBJ whole genome shotgun (WGS) entry which is preliminary data.</text>
</comment>
<organism evidence="4 5">
    <name type="scientific">Penicillium brasilianum</name>
    <dbReference type="NCBI Taxonomy" id="104259"/>
    <lineage>
        <taxon>Eukaryota</taxon>
        <taxon>Fungi</taxon>
        <taxon>Dikarya</taxon>
        <taxon>Ascomycota</taxon>
        <taxon>Pezizomycotina</taxon>
        <taxon>Eurotiomycetes</taxon>
        <taxon>Eurotiomycetidae</taxon>
        <taxon>Eurotiales</taxon>
        <taxon>Aspergillaceae</taxon>
        <taxon>Penicillium</taxon>
    </lineage>
</organism>
<proteinExistence type="predicted"/>
<dbReference type="SMART" id="SM01007">
    <property type="entry name" value="Aldolase_II"/>
    <property type="match status" value="1"/>
</dbReference>
<evidence type="ECO:0000313" key="5">
    <source>
        <dbReference type="Proteomes" id="UP000190744"/>
    </source>
</evidence>
<evidence type="ECO:0000256" key="1">
    <source>
        <dbReference type="ARBA" id="ARBA00022723"/>
    </source>
</evidence>
<dbReference type="InterPro" id="IPR036409">
    <property type="entry name" value="Aldolase_II/adducin_N_sf"/>
</dbReference>